<sequence length="121" mass="12328">MENFKIILLINAMAMAACTPPIERDYIVDGPRNAMFGVDLKSCKHLAETTQQGVGAAGAVIGATSGAIFGALDEDSDSETVLAGAGIGAVAGAAAAQDASQTEQRNIVIRCLQNRGHAVVG</sequence>
<organism evidence="1 2">
    <name type="scientific">Pelagimonas varians</name>
    <dbReference type="NCBI Taxonomy" id="696760"/>
    <lineage>
        <taxon>Bacteria</taxon>
        <taxon>Pseudomonadati</taxon>
        <taxon>Pseudomonadota</taxon>
        <taxon>Alphaproteobacteria</taxon>
        <taxon>Rhodobacterales</taxon>
        <taxon>Roseobacteraceae</taxon>
        <taxon>Pelagimonas</taxon>
    </lineage>
</organism>
<gene>
    <name evidence="1" type="ORF">PEV8663_00278</name>
</gene>
<accession>A0A238JT43</accession>
<evidence type="ECO:0008006" key="3">
    <source>
        <dbReference type="Google" id="ProtNLM"/>
    </source>
</evidence>
<dbReference type="EMBL" id="FXYH01000001">
    <property type="protein sequence ID" value="SMX33643.1"/>
    <property type="molecule type" value="Genomic_DNA"/>
</dbReference>
<keyword evidence="2" id="KW-1185">Reference proteome</keyword>
<reference evidence="1 2" key="1">
    <citation type="submission" date="2017-05" db="EMBL/GenBank/DDBJ databases">
        <authorList>
            <person name="Song R."/>
            <person name="Chenine A.L."/>
            <person name="Ruprecht R.M."/>
        </authorList>
    </citation>
    <scope>NUCLEOTIDE SEQUENCE [LARGE SCALE GENOMIC DNA]</scope>
    <source>
        <strain evidence="1 2">CECT 8663</strain>
    </source>
</reference>
<dbReference type="PROSITE" id="PS51257">
    <property type="entry name" value="PROKAR_LIPOPROTEIN"/>
    <property type="match status" value="1"/>
</dbReference>
<dbReference type="OrthoDB" id="7709115at2"/>
<protein>
    <recommendedName>
        <fullName evidence="3">Glycine zipper domain-containing protein</fullName>
    </recommendedName>
</protein>
<evidence type="ECO:0000313" key="1">
    <source>
        <dbReference type="EMBL" id="SMX33643.1"/>
    </source>
</evidence>
<dbReference type="AlphaFoldDB" id="A0A238JT43"/>
<evidence type="ECO:0000313" key="2">
    <source>
        <dbReference type="Proteomes" id="UP000220836"/>
    </source>
</evidence>
<proteinExistence type="predicted"/>
<dbReference type="Proteomes" id="UP000220836">
    <property type="component" value="Unassembled WGS sequence"/>
</dbReference>
<name>A0A238JT43_9RHOB</name>
<dbReference type="RefSeq" id="WP_097802818.1">
    <property type="nucleotide sequence ID" value="NZ_FXYH01000001.1"/>
</dbReference>